<feature type="domain" description="Thioester" evidence="1">
    <location>
        <begin position="115"/>
        <end position="203"/>
    </location>
</feature>
<name>A0A5N6AJ16_9ACTN</name>
<dbReference type="InterPro" id="IPR046022">
    <property type="entry name" value="DUF5979"/>
</dbReference>
<reference evidence="3" key="1">
    <citation type="submission" date="2019-10" db="EMBL/GenBank/DDBJ databases">
        <title>Nonomuraea sp. nov., isolated from Phyllanthus amarus.</title>
        <authorList>
            <person name="Klykleung N."/>
            <person name="Tanasupawat S."/>
        </authorList>
    </citation>
    <scope>NUCLEOTIDE SEQUENCE [LARGE SCALE GENOMIC DNA]</scope>
    <source>
        <strain evidence="3">3MP-10</strain>
    </source>
</reference>
<proteinExistence type="predicted"/>
<protein>
    <submittedName>
        <fullName evidence="3">Uncharacterized protein</fullName>
    </submittedName>
</protein>
<gene>
    <name evidence="3" type="ORF">FH607_005560</name>
</gene>
<evidence type="ECO:0000313" key="4">
    <source>
        <dbReference type="Proteomes" id="UP000314251"/>
    </source>
</evidence>
<dbReference type="AlphaFoldDB" id="A0A5N6AJ16"/>
<dbReference type="Pfam" id="PF08341">
    <property type="entry name" value="TED"/>
    <property type="match status" value="1"/>
</dbReference>
<sequence length="455" mass="47440">MTPSRPAPRRTLPGRHAARALLVGFLTVLLTLGAIGAASARMDPTARRGDPAGPFTEATIVDTGDGQAVSAFDAPEGFDPLAGYPAGVPDGSTPNAVAYAGTIEIQDTQGRTGLTYCINLAVDTQAGVHYELGEWSETNVPHLGYVEYILVNYFPTTDEPAGAANDAQRAAAVQAAIWFFTDNLVLATDSPVRPLTEAIVADALANGPGQEPALPELSVTPQQAGVPDTGELVGPFQVSSDGPATLTTVGGVEVFTDPDGTNQLQDGDEVAPGTELWVRSLSEETPQGFVLERTATALVGSALLYDGSNIGLEQAQTLVLARETDLTVRAGAELRPYPAGGLEVTKRIAGKGAGLQGEIVVEVDCDDQNPDTDLDQHHTLTFDAGTPAGDHPRLITGIPVGSLCTVTEPETGENARARLVGDPVIEPASVTITADSTQSVLVTDEYAKKKKKDKK</sequence>
<dbReference type="OrthoDB" id="4076061at2"/>
<dbReference type="Proteomes" id="UP000314251">
    <property type="component" value="Unassembled WGS sequence"/>
</dbReference>
<accession>A0A5N6AJ16</accession>
<keyword evidence="4" id="KW-1185">Reference proteome</keyword>
<dbReference type="InterPro" id="IPR013552">
    <property type="entry name" value="Thioester_dom"/>
</dbReference>
<dbReference type="Pfam" id="PF19407">
    <property type="entry name" value="DUF5979"/>
    <property type="match status" value="1"/>
</dbReference>
<evidence type="ECO:0000313" key="3">
    <source>
        <dbReference type="EMBL" id="KAB8168701.1"/>
    </source>
</evidence>
<comment type="caution">
    <text evidence="3">The sequence shown here is derived from an EMBL/GenBank/DDBJ whole genome shotgun (WGS) entry which is preliminary data.</text>
</comment>
<evidence type="ECO:0000259" key="1">
    <source>
        <dbReference type="Pfam" id="PF08341"/>
    </source>
</evidence>
<evidence type="ECO:0000259" key="2">
    <source>
        <dbReference type="Pfam" id="PF19407"/>
    </source>
</evidence>
<organism evidence="3 4">
    <name type="scientific">Streptomyces mimosae</name>
    <dbReference type="NCBI Taxonomy" id="2586635"/>
    <lineage>
        <taxon>Bacteria</taxon>
        <taxon>Bacillati</taxon>
        <taxon>Actinomycetota</taxon>
        <taxon>Actinomycetes</taxon>
        <taxon>Kitasatosporales</taxon>
        <taxon>Streptomycetaceae</taxon>
        <taxon>Streptomyces</taxon>
    </lineage>
</organism>
<dbReference type="RefSeq" id="WP_139666479.1">
    <property type="nucleotide sequence ID" value="NZ_VDLY02000003.1"/>
</dbReference>
<feature type="domain" description="DUF5979" evidence="2">
    <location>
        <begin position="342"/>
        <end position="447"/>
    </location>
</feature>
<dbReference type="EMBL" id="VDLY02000003">
    <property type="protein sequence ID" value="KAB8168701.1"/>
    <property type="molecule type" value="Genomic_DNA"/>
</dbReference>